<evidence type="ECO:0000256" key="1">
    <source>
        <dbReference type="ARBA" id="ARBA00022723"/>
    </source>
</evidence>
<evidence type="ECO:0000256" key="4">
    <source>
        <dbReference type="SAM" id="SignalP"/>
    </source>
</evidence>
<evidence type="ECO:0000256" key="3">
    <source>
        <dbReference type="SAM" id="MobiDB-lite"/>
    </source>
</evidence>
<dbReference type="InterPro" id="IPR011050">
    <property type="entry name" value="Pectin_lyase_fold/virulence"/>
</dbReference>
<proteinExistence type="predicted"/>
<dbReference type="InterPro" id="IPR012334">
    <property type="entry name" value="Pectin_lyas_fold"/>
</dbReference>
<evidence type="ECO:0000313" key="6">
    <source>
        <dbReference type="Proteomes" id="UP000252733"/>
    </source>
</evidence>
<feature type="region of interest" description="Disordered" evidence="3">
    <location>
        <begin position="385"/>
        <end position="419"/>
    </location>
</feature>
<reference evidence="5 6" key="1">
    <citation type="submission" date="2018-07" db="EMBL/GenBank/DDBJ databases">
        <title>Freshwater and sediment microbial communities from various areas in North America, analyzing microbe dynamics in response to fracking.</title>
        <authorList>
            <person name="Lamendella R."/>
        </authorList>
    </citation>
    <scope>NUCLEOTIDE SEQUENCE [LARGE SCALE GENOMIC DNA]</scope>
    <source>
        <strain evidence="5 6">160A</strain>
    </source>
</reference>
<dbReference type="PANTHER" id="PTHR42970:SF1">
    <property type="entry name" value="PECTATE LYASE C-RELATED"/>
    <property type="match status" value="1"/>
</dbReference>
<comment type="caution">
    <text evidence="5">The sequence shown here is derived from an EMBL/GenBank/DDBJ whole genome shotgun (WGS) entry which is preliminary data.</text>
</comment>
<gene>
    <name evidence="5" type="ORF">DFO77_11551</name>
</gene>
<dbReference type="PANTHER" id="PTHR42970">
    <property type="entry name" value="PECTATE LYASE C-RELATED"/>
    <property type="match status" value="1"/>
</dbReference>
<protein>
    <recommendedName>
        <fullName evidence="7">Pectate lyase</fullName>
    </recommendedName>
</protein>
<keyword evidence="1" id="KW-0479">Metal-binding</keyword>
<dbReference type="RefSeq" id="WP_114437273.1">
    <property type="nucleotide sequence ID" value="NZ_QPIZ01000015.1"/>
</dbReference>
<keyword evidence="4" id="KW-0732">Signal</keyword>
<sequence>MIQRIKVVGTLLLLMISGWACSQQKSDESTLAFPGALGAGKYTTGGRGGEIVMVTNLNDEGPGSLREAVRKHGPRIVVFKVSGNINLKSPLDINNGNLTIAGQTAPGDGICLTGYPVKVKDDNVIIRYIRVRSGDESGDEVDAFTSMRNRNVIVDHCSFSWGNDEVCSIYDNENSTLQWCIISESMNSSVHHKGDHGYGGIWGGKTASFIGNLMVHHISRNPRLHGSRYHKQPKLERAELVNNVVYNWKSKCMYAGEDGNYNIVNNYFKPGPATSKSASKEFLEPYQPFSNYYISGNVMHENAEITENNVLGIDIDDFPADSVFVSEPHQISDYTPLSAEDAFKAVVLHAGASLNRDAVDRRIMEEVQQGTFTYGENGIIDSQTDVGGWPELKSEEYPKDSDNDGMPDAWEEVNGLDPNNPQDAALKSISDDYVNIEIWFNGLVE</sequence>
<evidence type="ECO:0008006" key="7">
    <source>
        <dbReference type="Google" id="ProtNLM"/>
    </source>
</evidence>
<keyword evidence="2" id="KW-0325">Glycoprotein</keyword>
<feature type="chain" id="PRO_5016662513" description="Pectate lyase" evidence="4">
    <location>
        <begin position="23"/>
        <end position="445"/>
    </location>
</feature>
<keyword evidence="6" id="KW-1185">Reference proteome</keyword>
<evidence type="ECO:0000313" key="5">
    <source>
        <dbReference type="EMBL" id="RCW32506.1"/>
    </source>
</evidence>
<organism evidence="5 6">
    <name type="scientific">Marinilabilia salmonicolor</name>
    <dbReference type="NCBI Taxonomy" id="989"/>
    <lineage>
        <taxon>Bacteria</taxon>
        <taxon>Pseudomonadati</taxon>
        <taxon>Bacteroidota</taxon>
        <taxon>Bacteroidia</taxon>
        <taxon>Marinilabiliales</taxon>
        <taxon>Marinilabiliaceae</taxon>
        <taxon>Marinilabilia</taxon>
    </lineage>
</organism>
<dbReference type="InterPro" id="IPR052063">
    <property type="entry name" value="Polysaccharide_Lyase_1"/>
</dbReference>
<name>A0A368UUP2_9BACT</name>
<dbReference type="GO" id="GO:0046872">
    <property type="term" value="F:metal ion binding"/>
    <property type="evidence" value="ECO:0007669"/>
    <property type="project" value="UniProtKB-KW"/>
</dbReference>
<accession>A0A368UUP2</accession>
<dbReference type="AlphaFoldDB" id="A0A368UUP2"/>
<feature type="compositionally biased region" description="Basic and acidic residues" evidence="3">
    <location>
        <begin position="392"/>
        <end position="402"/>
    </location>
</feature>
<dbReference type="Gene3D" id="2.160.20.10">
    <property type="entry name" value="Single-stranded right-handed beta-helix, Pectin lyase-like"/>
    <property type="match status" value="1"/>
</dbReference>
<dbReference type="Proteomes" id="UP000252733">
    <property type="component" value="Unassembled WGS sequence"/>
</dbReference>
<evidence type="ECO:0000256" key="2">
    <source>
        <dbReference type="ARBA" id="ARBA00023180"/>
    </source>
</evidence>
<dbReference type="EMBL" id="QPIZ01000015">
    <property type="protein sequence ID" value="RCW32506.1"/>
    <property type="molecule type" value="Genomic_DNA"/>
</dbReference>
<feature type="signal peptide" evidence="4">
    <location>
        <begin position="1"/>
        <end position="22"/>
    </location>
</feature>
<dbReference type="SUPFAM" id="SSF51126">
    <property type="entry name" value="Pectin lyase-like"/>
    <property type="match status" value="1"/>
</dbReference>